<reference evidence="2 3" key="2">
    <citation type="journal article" date="2022" name="Mol. Biol. Evol.">
        <title>Comparative Genomics Reveals Insights into the Divergent Evolution of Astigmatic Mites and Household Pest Adaptations.</title>
        <authorList>
            <person name="Xiong Q."/>
            <person name="Wan A.T."/>
            <person name="Liu X."/>
            <person name="Fung C.S."/>
            <person name="Xiao X."/>
            <person name="Malainual N."/>
            <person name="Hou J."/>
            <person name="Wang L."/>
            <person name="Wang M."/>
            <person name="Yang K.Y."/>
            <person name="Cui Y."/>
            <person name="Leung E.L."/>
            <person name="Nong W."/>
            <person name="Shin S.K."/>
            <person name="Au S.W."/>
            <person name="Jeong K.Y."/>
            <person name="Chew F.T."/>
            <person name="Hui J.H."/>
            <person name="Leung T.F."/>
            <person name="Tungtrongchitr A."/>
            <person name="Zhong N."/>
            <person name="Liu Z."/>
            <person name="Tsui S.K."/>
        </authorList>
    </citation>
    <scope>NUCLEOTIDE SEQUENCE [LARGE SCALE GENOMIC DNA]</scope>
    <source>
        <strain evidence="2">Derp</strain>
    </source>
</reference>
<protein>
    <submittedName>
        <fullName evidence="2">Uncharacterized protein</fullName>
    </submittedName>
</protein>
<dbReference type="Proteomes" id="UP000887458">
    <property type="component" value="Unassembled WGS sequence"/>
</dbReference>
<gene>
    <name evidence="2" type="ORF">DERP_012736</name>
</gene>
<evidence type="ECO:0000313" key="3">
    <source>
        <dbReference type="Proteomes" id="UP000887458"/>
    </source>
</evidence>
<proteinExistence type="predicted"/>
<comment type="caution">
    <text evidence="2">The sequence shown here is derived from an EMBL/GenBank/DDBJ whole genome shotgun (WGS) entry which is preliminary data.</text>
</comment>
<name>A0ABQ8JQS5_DERPT</name>
<evidence type="ECO:0000256" key="1">
    <source>
        <dbReference type="SAM" id="MobiDB-lite"/>
    </source>
</evidence>
<reference evidence="2 3" key="1">
    <citation type="journal article" date="2018" name="J. Allergy Clin. Immunol.">
        <title>High-quality assembly of Dermatophagoides pteronyssinus genome and transcriptome reveals a wide range of novel allergens.</title>
        <authorList>
            <person name="Liu X.Y."/>
            <person name="Yang K.Y."/>
            <person name="Wang M.Q."/>
            <person name="Kwok J.S."/>
            <person name="Zeng X."/>
            <person name="Yang Z."/>
            <person name="Xiao X.J."/>
            <person name="Lau C.P."/>
            <person name="Li Y."/>
            <person name="Huang Z.M."/>
            <person name="Ba J.G."/>
            <person name="Yim A.K."/>
            <person name="Ouyang C.Y."/>
            <person name="Ngai S.M."/>
            <person name="Chan T.F."/>
            <person name="Leung E.L."/>
            <person name="Liu L."/>
            <person name="Liu Z.G."/>
            <person name="Tsui S.K."/>
        </authorList>
    </citation>
    <scope>NUCLEOTIDE SEQUENCE [LARGE SCALE GENOMIC DNA]</scope>
    <source>
        <strain evidence="2">Derp</strain>
    </source>
</reference>
<keyword evidence="3" id="KW-1185">Reference proteome</keyword>
<evidence type="ECO:0000313" key="2">
    <source>
        <dbReference type="EMBL" id="KAH9424752.1"/>
    </source>
</evidence>
<accession>A0ABQ8JQS5</accession>
<sequence>MRPQQISSANVWSNSSEMDLYFSFSWTNSSSKRSTSFCNFCTDRSANSARASASLNYYQQHKIKGSKTNTYDSPVSARSSARSKSASTIANLRATSSYFLSASSAIIHSSADCDASSNLAVAILSRSSDRSKSSSIN</sequence>
<organism evidence="2 3">
    <name type="scientific">Dermatophagoides pteronyssinus</name>
    <name type="common">European house dust mite</name>
    <dbReference type="NCBI Taxonomy" id="6956"/>
    <lineage>
        <taxon>Eukaryota</taxon>
        <taxon>Metazoa</taxon>
        <taxon>Ecdysozoa</taxon>
        <taxon>Arthropoda</taxon>
        <taxon>Chelicerata</taxon>
        <taxon>Arachnida</taxon>
        <taxon>Acari</taxon>
        <taxon>Acariformes</taxon>
        <taxon>Sarcoptiformes</taxon>
        <taxon>Astigmata</taxon>
        <taxon>Psoroptidia</taxon>
        <taxon>Analgoidea</taxon>
        <taxon>Pyroglyphidae</taxon>
        <taxon>Dermatophagoidinae</taxon>
        <taxon>Dermatophagoides</taxon>
    </lineage>
</organism>
<dbReference type="EMBL" id="NJHN03000026">
    <property type="protein sequence ID" value="KAH9424752.1"/>
    <property type="molecule type" value="Genomic_DNA"/>
</dbReference>
<feature type="region of interest" description="Disordered" evidence="1">
    <location>
        <begin position="65"/>
        <end position="84"/>
    </location>
</feature>